<dbReference type="GO" id="GO:0003677">
    <property type="term" value="F:DNA binding"/>
    <property type="evidence" value="ECO:0007669"/>
    <property type="project" value="UniProtKB-KW"/>
</dbReference>
<comment type="caution">
    <text evidence="1">The sequence shown here is derived from an EMBL/GenBank/DDBJ whole genome shotgun (WGS) entry which is preliminary data.</text>
</comment>
<dbReference type="AlphaFoldDB" id="A0A132EH63"/>
<evidence type="ECO:0000313" key="1">
    <source>
        <dbReference type="EMBL" id="KWF30066.1"/>
    </source>
</evidence>
<proteinExistence type="predicted"/>
<evidence type="ECO:0000313" key="2">
    <source>
        <dbReference type="Proteomes" id="UP000062912"/>
    </source>
</evidence>
<reference evidence="1 2" key="1">
    <citation type="submission" date="2015-11" db="EMBL/GenBank/DDBJ databases">
        <title>Expanding the genomic diversity of Burkholderia species for the development of highly accurate diagnostics.</title>
        <authorList>
            <person name="Sahl J."/>
            <person name="Keim P."/>
            <person name="Wagner D."/>
        </authorList>
    </citation>
    <scope>NUCLEOTIDE SEQUENCE [LARGE SCALE GENOMIC DNA]</scope>
    <source>
        <strain evidence="1 2">MSMB368WGS</strain>
    </source>
</reference>
<protein>
    <submittedName>
        <fullName evidence="1">Single-stranded DNA-binding protein</fullName>
    </submittedName>
</protein>
<dbReference type="EMBL" id="LPJR01000029">
    <property type="protein sequence ID" value="KWF30066.1"/>
    <property type="molecule type" value="Genomic_DNA"/>
</dbReference>
<dbReference type="InterPro" id="IPR007499">
    <property type="entry name" value="ERF_bacteria_virus"/>
</dbReference>
<accession>A0A132EH63</accession>
<dbReference type="Pfam" id="PF04404">
    <property type="entry name" value="ERF"/>
    <property type="match status" value="1"/>
</dbReference>
<keyword evidence="1" id="KW-0238">DNA-binding</keyword>
<organism evidence="1 2">
    <name type="scientific">Burkholderia pseudomultivorans</name>
    <dbReference type="NCBI Taxonomy" id="1207504"/>
    <lineage>
        <taxon>Bacteria</taxon>
        <taxon>Pseudomonadati</taxon>
        <taxon>Pseudomonadota</taxon>
        <taxon>Betaproteobacteria</taxon>
        <taxon>Burkholderiales</taxon>
        <taxon>Burkholderiaceae</taxon>
        <taxon>Burkholderia</taxon>
        <taxon>Burkholderia cepacia complex</taxon>
    </lineage>
</organism>
<dbReference type="RefSeq" id="WP_060242198.1">
    <property type="nucleotide sequence ID" value="NZ_LPJR01000029.1"/>
</dbReference>
<dbReference type="Proteomes" id="UP000062912">
    <property type="component" value="Unassembled WGS sequence"/>
</dbReference>
<name>A0A132EH63_9BURK</name>
<gene>
    <name evidence="1" type="ORF">WT56_16005</name>
</gene>
<dbReference type="OrthoDB" id="6154571at2"/>
<sequence length="288" mass="31532">MKTDDGPDWLAADTLQAFEEQAMNRVAEQAVIDMETDNRKELPMAVVQPTGTAITTTTPADLLRIAVESGADLDRLERLMSLQDRWEAKQAKQAYDIAFAAFKAEAVVIAKGKDVTDGPLRGRKYAELHDVVSAVTPALSKHGLSSSWKLTRDEKDWIEVTCYLRHVNGHEESVSMGGPPDVGGAKNALQARASTKTYLERYTLKAITGLSEQDDDKDGNSPAGVDQRVLIDQFLTQVRDAKSEVEVRQIWAVAAAALRAVKATEGHKEVKKLVESKIVDFQAAAEAK</sequence>